<evidence type="ECO:0000313" key="6">
    <source>
        <dbReference type="Proteomes" id="UP000042394"/>
    </source>
</evidence>
<evidence type="ECO:0000313" key="1">
    <source>
        <dbReference type="EMBL" id="CNT86202.1"/>
    </source>
</evidence>
<dbReference type="EMBL" id="CQPA01000014">
    <property type="protein sequence ID" value="CNU21344.1"/>
    <property type="molecule type" value="Genomic_DNA"/>
</dbReference>
<dbReference type="EMBL" id="CQPC01000014">
    <property type="protein sequence ID" value="CNT92536.1"/>
    <property type="molecule type" value="Genomic_DNA"/>
</dbReference>
<evidence type="ECO:0000313" key="2">
    <source>
        <dbReference type="EMBL" id="CNT92536.1"/>
    </source>
</evidence>
<reference evidence="4 5" key="1">
    <citation type="submission" date="2015-03" db="EMBL/GenBank/DDBJ databases">
        <authorList>
            <consortium name="Pathogen Informatics"/>
        </authorList>
    </citation>
    <scope>NUCLEOTIDE SEQUENCE [LARGE SCALE GENOMIC DNA]</scope>
    <source>
        <strain evidence="2 4">3476</strain>
        <strain evidence="3 5">A1104</strain>
        <strain evidence="1 6">D4891</strain>
    </source>
</reference>
<dbReference type="Proteomes" id="UP000041314">
    <property type="component" value="Unassembled WGS sequence"/>
</dbReference>
<dbReference type="Proteomes" id="UP000039541">
    <property type="component" value="Unassembled WGS sequence"/>
</dbReference>
<dbReference type="EMBL" id="CQPD01000009">
    <property type="protein sequence ID" value="CNT86202.1"/>
    <property type="molecule type" value="Genomic_DNA"/>
</dbReference>
<evidence type="ECO:0000313" key="4">
    <source>
        <dbReference type="Proteomes" id="UP000039541"/>
    </source>
</evidence>
<sequence>MTAARQHAARLSAQWENVPRTVKIGRFCAILNCRTHRSDTVSGGNAGGHAFCGFNGHGKTGAVGAGVVFHHHWQVELLTTVFSNTQANNTATVTNG</sequence>
<dbReference type="Proteomes" id="UP000042394">
    <property type="component" value="Unassembled WGS sequence"/>
</dbReference>
<accession>A0A655C3C8</accession>
<evidence type="ECO:0000313" key="3">
    <source>
        <dbReference type="EMBL" id="CNU21344.1"/>
    </source>
</evidence>
<name>A0A655C3C8_SALET</name>
<gene>
    <name evidence="3" type="ORF">ERS008198_02209</name>
    <name evidence="2" type="ORF">ERS008202_01414</name>
    <name evidence="1" type="ORF">ERS008207_01184</name>
</gene>
<proteinExistence type="predicted"/>
<protein>
    <submittedName>
        <fullName evidence="2">Uncharacterized protein</fullName>
    </submittedName>
</protein>
<evidence type="ECO:0000313" key="5">
    <source>
        <dbReference type="Proteomes" id="UP000041314"/>
    </source>
</evidence>
<organism evidence="2 4">
    <name type="scientific">Salmonella enterica subsp. enterica serovar Bovismorbificans</name>
    <dbReference type="NCBI Taxonomy" id="58097"/>
    <lineage>
        <taxon>Bacteria</taxon>
        <taxon>Pseudomonadati</taxon>
        <taxon>Pseudomonadota</taxon>
        <taxon>Gammaproteobacteria</taxon>
        <taxon>Enterobacterales</taxon>
        <taxon>Enterobacteriaceae</taxon>
        <taxon>Salmonella</taxon>
    </lineage>
</organism>
<dbReference type="AlphaFoldDB" id="A0A655C3C8"/>